<dbReference type="PANTHER" id="PTHR46985">
    <property type="entry name" value="NACHT, LRR AND PYD DOMAINS-CONTAINING PROTEIN 1"/>
    <property type="match status" value="1"/>
</dbReference>
<keyword evidence="2" id="KW-0963">Cytoplasm</keyword>
<evidence type="ECO:0000313" key="7">
    <source>
        <dbReference type="Proteomes" id="UP001529510"/>
    </source>
</evidence>
<gene>
    <name evidence="6" type="ORF">M9458_014677</name>
</gene>
<dbReference type="EMBL" id="JAMKFB020000007">
    <property type="protein sequence ID" value="KAL0187578.1"/>
    <property type="molecule type" value="Genomic_DNA"/>
</dbReference>
<dbReference type="GO" id="GO:0045087">
    <property type="term" value="P:innate immune response"/>
    <property type="evidence" value="ECO:0007669"/>
    <property type="project" value="UniProtKB-KW"/>
</dbReference>
<feature type="domain" description="FIIND" evidence="5">
    <location>
        <begin position="1"/>
        <end position="144"/>
    </location>
</feature>
<name>A0ABD0QPD5_CIRMR</name>
<sequence>ISSSAGQHECSETGLRWQSASDVSLEYRFVEWESLNKSTMENYKPCGPLMDIRVTSGTLKEIHLPHFICVDSVTSSDDAVKALHVKDGTVSLERCELSRFHAKLLNPTFSLLGIIAHVHQYFTMKFHCETLIYRNCNFALNLHV</sequence>
<keyword evidence="3" id="KW-0399">Innate immunity</keyword>
<dbReference type="PANTHER" id="PTHR46985:SF2">
    <property type="entry name" value="APOPTOSIS-ASSOCIATED SPECK-LIKE PROTEIN CONTAINING A CARD"/>
    <property type="match status" value="1"/>
</dbReference>
<feature type="non-terminal residue" evidence="6">
    <location>
        <position position="1"/>
    </location>
</feature>
<dbReference type="PROSITE" id="PS51830">
    <property type="entry name" value="FIIND"/>
    <property type="match status" value="1"/>
</dbReference>
<evidence type="ECO:0000256" key="4">
    <source>
        <dbReference type="ARBA" id="ARBA00022859"/>
    </source>
</evidence>
<evidence type="ECO:0000256" key="2">
    <source>
        <dbReference type="ARBA" id="ARBA00022490"/>
    </source>
</evidence>
<keyword evidence="4" id="KW-0391">Immunity</keyword>
<accession>A0ABD0QPD5</accession>
<comment type="subcellular location">
    <subcellularLocation>
        <location evidence="1">Cytoplasm</location>
        <location evidence="1">Cytosol</location>
    </subcellularLocation>
</comment>
<evidence type="ECO:0000259" key="5">
    <source>
        <dbReference type="PROSITE" id="PS51830"/>
    </source>
</evidence>
<dbReference type="Proteomes" id="UP001529510">
    <property type="component" value="Unassembled WGS sequence"/>
</dbReference>
<protein>
    <recommendedName>
        <fullName evidence="5">FIIND domain-containing protein</fullName>
    </recommendedName>
</protein>
<evidence type="ECO:0000313" key="6">
    <source>
        <dbReference type="EMBL" id="KAL0187578.1"/>
    </source>
</evidence>
<reference evidence="6 7" key="1">
    <citation type="submission" date="2024-05" db="EMBL/GenBank/DDBJ databases">
        <title>Genome sequencing and assembly of Indian major carp, Cirrhinus mrigala (Hamilton, 1822).</title>
        <authorList>
            <person name="Mohindra V."/>
            <person name="Chowdhury L.M."/>
            <person name="Lal K."/>
            <person name="Jena J.K."/>
        </authorList>
    </citation>
    <scope>NUCLEOTIDE SEQUENCE [LARGE SCALE GENOMIC DNA]</scope>
    <source>
        <strain evidence="6">CM1030</strain>
        <tissue evidence="6">Blood</tissue>
    </source>
</reference>
<organism evidence="6 7">
    <name type="scientific">Cirrhinus mrigala</name>
    <name type="common">Mrigala</name>
    <dbReference type="NCBI Taxonomy" id="683832"/>
    <lineage>
        <taxon>Eukaryota</taxon>
        <taxon>Metazoa</taxon>
        <taxon>Chordata</taxon>
        <taxon>Craniata</taxon>
        <taxon>Vertebrata</taxon>
        <taxon>Euteleostomi</taxon>
        <taxon>Actinopterygii</taxon>
        <taxon>Neopterygii</taxon>
        <taxon>Teleostei</taxon>
        <taxon>Ostariophysi</taxon>
        <taxon>Cypriniformes</taxon>
        <taxon>Cyprinidae</taxon>
        <taxon>Labeoninae</taxon>
        <taxon>Labeonini</taxon>
        <taxon>Cirrhinus</taxon>
    </lineage>
</organism>
<comment type="caution">
    <text evidence="6">The sequence shown here is derived from an EMBL/GenBank/DDBJ whole genome shotgun (WGS) entry which is preliminary data.</text>
</comment>
<dbReference type="GO" id="GO:0005829">
    <property type="term" value="C:cytosol"/>
    <property type="evidence" value="ECO:0007669"/>
    <property type="project" value="UniProtKB-SubCell"/>
</dbReference>
<evidence type="ECO:0000256" key="1">
    <source>
        <dbReference type="ARBA" id="ARBA00004514"/>
    </source>
</evidence>
<dbReference type="InterPro" id="IPR025307">
    <property type="entry name" value="FIIND_dom"/>
</dbReference>
<feature type="non-terminal residue" evidence="6">
    <location>
        <position position="144"/>
    </location>
</feature>
<evidence type="ECO:0000256" key="3">
    <source>
        <dbReference type="ARBA" id="ARBA00022588"/>
    </source>
</evidence>
<dbReference type="Pfam" id="PF13553">
    <property type="entry name" value="FIIND"/>
    <property type="match status" value="1"/>
</dbReference>
<dbReference type="AlphaFoldDB" id="A0ABD0QPD5"/>
<proteinExistence type="predicted"/>
<dbReference type="InterPro" id="IPR051249">
    <property type="entry name" value="NLRP_Inflammasome"/>
</dbReference>
<keyword evidence="7" id="KW-1185">Reference proteome</keyword>